<reference evidence="4" key="1">
    <citation type="submission" date="2016-07" db="EMBL/GenBank/DDBJ databases">
        <title>De novo transcriptome assembly of four accessions of the metal hyperaccumulator plant Noccaea caerulescens.</title>
        <authorList>
            <person name="Blande D."/>
            <person name="Halimaa P."/>
            <person name="Tervahauta A.I."/>
            <person name="Aarts M.G."/>
            <person name="Karenlampi S.O."/>
        </authorList>
    </citation>
    <scope>NUCLEOTIDE SEQUENCE</scope>
</reference>
<dbReference type="InterPro" id="IPR019734">
    <property type="entry name" value="TPR_rpt"/>
</dbReference>
<evidence type="ECO:0000256" key="2">
    <source>
        <dbReference type="PROSITE-ProRule" id="PRU00339"/>
    </source>
</evidence>
<proteinExistence type="inferred from homology"/>
<dbReference type="PANTHER" id="PTHR22767">
    <property type="entry name" value="N-TERMINAL ACETYLTRANSFERASE-RELATED"/>
    <property type="match status" value="1"/>
</dbReference>
<dbReference type="GO" id="GO:0031416">
    <property type="term" value="C:NatB complex"/>
    <property type="evidence" value="ECO:0007669"/>
    <property type="project" value="TreeGrafter"/>
</dbReference>
<keyword evidence="4" id="KW-0808">Transferase</keyword>
<dbReference type="InterPro" id="IPR019183">
    <property type="entry name" value="NAA25_NatB_aux_su"/>
</dbReference>
<accession>A0A1J3JDT3</accession>
<dbReference type="PANTHER" id="PTHR22767:SF3">
    <property type="entry name" value="N-ALPHA-ACETYLTRANSFERASE 25, NATB AUXILIARY SUBUNIT"/>
    <property type="match status" value="1"/>
</dbReference>
<dbReference type="AlphaFoldDB" id="A0A1J3JDT3"/>
<evidence type="ECO:0000256" key="3">
    <source>
        <dbReference type="SAM" id="Coils"/>
    </source>
</evidence>
<dbReference type="Pfam" id="PF09797">
    <property type="entry name" value="NatB_MDM20"/>
    <property type="match status" value="1"/>
</dbReference>
<feature type="coiled-coil region" evidence="3">
    <location>
        <begin position="612"/>
        <end position="642"/>
    </location>
</feature>
<dbReference type="FunFam" id="1.25.40.1040:FF:000007">
    <property type="entry name" value="N-alpha-acetyltransferase 25, NatB auxiliary subunit"/>
    <property type="match status" value="1"/>
</dbReference>
<comment type="similarity">
    <text evidence="1">Belongs to the MDM20/NAA25 family.</text>
</comment>
<dbReference type="PROSITE" id="PS50005">
    <property type="entry name" value="TPR"/>
    <property type="match status" value="1"/>
</dbReference>
<dbReference type="SMART" id="SM00028">
    <property type="entry name" value="TPR"/>
    <property type="match status" value="2"/>
</dbReference>
<feature type="repeat" description="TPR" evidence="2">
    <location>
        <begin position="231"/>
        <end position="264"/>
    </location>
</feature>
<dbReference type="InterPro" id="IPR011990">
    <property type="entry name" value="TPR-like_helical_dom_sf"/>
</dbReference>
<dbReference type="Gene3D" id="1.25.40.1040">
    <property type="match status" value="1"/>
</dbReference>
<dbReference type="GO" id="GO:0016740">
    <property type="term" value="F:transferase activity"/>
    <property type="evidence" value="ECO:0007669"/>
    <property type="project" value="UniProtKB-KW"/>
</dbReference>
<dbReference type="Pfam" id="PF13432">
    <property type="entry name" value="TPR_16"/>
    <property type="match status" value="1"/>
</dbReference>
<sequence>MASKFGLAGGIPERRVRPIWDAVDSRQFKNALKLVTSLLSKYPKSPYALALKALVCERMGKTDEALSVCLDAKELLYKDDSSLMDDLTLSTLQIVLQRLDHLDLATSCYAHACGKFPNNLELMMGLFNCYVREYSFVRQQQTAIKMYKLAGEERFLLWAVCSIQLQVLCDKSGEKLLLLAEGLLKKHIASHSMHEPEALMVYISLLEQQSKYNDALEVLSGDLGSLLMIEVDKLRIQGRLLARANDYSAAIDVYKKILELSPDDWECFLQYLGCLLEDDSIWKYFDNIDQIHPTILIECKFSHLTEEMFDSRISSASDLVQKLQRDTENTNLRGPHLAELEIEKRKLLYGKKNDNKLLESLLQYFLKFGHLACYASDVEACLQVLAPHKKAEFVGMLVKNSDFVSASATKVLGQTTTILKVQELTGNIFELPLGEIEASAVNLAKLYCQNLPLSRDLDPQESMFGEELLSLISNMLVQLYWRTRDFGYLAEAIMVLELGLTIRGHVWQYKILLLHIYSYIGALPLAFERYKALDVKNILTETVSHHILRQMIESPMWVDLSSLLNDYLKFMDDHLRESADLTFLAYRHRNYSKVIEFVLFKQRLQHSNQYQAARVEASLLQLKQNADRIEEEERILENLKSGIQLVELSNDIGSKTLRFNEDMQTRPWWTPCPEKNYLLGPFEEISYCPKENVNKGREENVKRAIQRKALLPRMIYLSIQCSSTVLKESVETNGSKGDLKTCEELKFLLEEYAKLLGCSLSDAVDMITEISQGARSSESLGSDLVDWLNLAVFWNAWSLSSREHWHVLNLLLERLIQERIRSMGSSEICSCYSDVQVLVQIITEPLAWHSLIIQACTRSSLPTGKKKKKTQHSDHLASSPMSQAIKDSIQSLCSTLQEVSNWLLSQINNPEVDQLERFLSTLKRNEDAGGPGQVLGVLASFIASSEESEVGNRIFEALKSWSTADTARKTVMAQERVLREFLQICESKRKLMETLKQQMSHV</sequence>
<protein>
    <submittedName>
        <fullName evidence="4">N-alpha-acetyltransferase 25, NatB auxiliary subunit</fullName>
    </submittedName>
</protein>
<evidence type="ECO:0000313" key="4">
    <source>
        <dbReference type="EMBL" id="JAU90092.1"/>
    </source>
</evidence>
<dbReference type="SUPFAM" id="SSF48452">
    <property type="entry name" value="TPR-like"/>
    <property type="match status" value="2"/>
</dbReference>
<keyword evidence="3" id="KW-0175">Coiled coil</keyword>
<dbReference type="EMBL" id="GEVM01015846">
    <property type="protein sequence ID" value="JAU90092.1"/>
    <property type="molecule type" value="Transcribed_RNA"/>
</dbReference>
<gene>
    <name evidence="4" type="ORF">MP_TR14181_c0_g1_i1_g.41060</name>
</gene>
<evidence type="ECO:0000256" key="1">
    <source>
        <dbReference type="ARBA" id="ARBA00006298"/>
    </source>
</evidence>
<name>A0A1J3JDT3_NOCCA</name>
<keyword evidence="2" id="KW-0802">TPR repeat</keyword>
<organism evidence="4">
    <name type="scientific">Noccaea caerulescens</name>
    <name type="common">Alpine penny-cress</name>
    <name type="synonym">Thlaspi caerulescens</name>
    <dbReference type="NCBI Taxonomy" id="107243"/>
    <lineage>
        <taxon>Eukaryota</taxon>
        <taxon>Viridiplantae</taxon>
        <taxon>Streptophyta</taxon>
        <taxon>Embryophyta</taxon>
        <taxon>Tracheophyta</taxon>
        <taxon>Spermatophyta</taxon>
        <taxon>Magnoliopsida</taxon>
        <taxon>eudicotyledons</taxon>
        <taxon>Gunneridae</taxon>
        <taxon>Pentapetalae</taxon>
        <taxon>rosids</taxon>
        <taxon>malvids</taxon>
        <taxon>Brassicales</taxon>
        <taxon>Brassicaceae</taxon>
        <taxon>Coluteocarpeae</taxon>
        <taxon>Noccaea</taxon>
    </lineage>
</organism>